<organism evidence="2 3">
    <name type="scientific">Lutimonas vermicola</name>
    <dbReference type="NCBI Taxonomy" id="414288"/>
    <lineage>
        <taxon>Bacteria</taxon>
        <taxon>Pseudomonadati</taxon>
        <taxon>Bacteroidota</taxon>
        <taxon>Flavobacteriia</taxon>
        <taxon>Flavobacteriales</taxon>
        <taxon>Flavobacteriaceae</taxon>
        <taxon>Lutimonas</taxon>
    </lineage>
</organism>
<sequence>MLRKSTSFILSVFVLTQSFSIHASDMFKLGSLLDHIEFHQATDGDDIFLFLSKHYGNKMQQNKGETGNDTEHQKLPFNQRLACDSGHLFVFQLEQPVFLFTEIPNAEKRDFYYYNFYSFMENSDIFQPPQQT</sequence>
<gene>
    <name evidence="2" type="ORF">AABB81_02365</name>
</gene>
<dbReference type="Proteomes" id="UP001474120">
    <property type="component" value="Unassembled WGS sequence"/>
</dbReference>
<keyword evidence="3" id="KW-1185">Reference proteome</keyword>
<evidence type="ECO:0000313" key="2">
    <source>
        <dbReference type="EMBL" id="MEL4454723.1"/>
    </source>
</evidence>
<accession>A0ABU9KY14</accession>
<proteinExistence type="predicted"/>
<evidence type="ECO:0000256" key="1">
    <source>
        <dbReference type="SAM" id="SignalP"/>
    </source>
</evidence>
<keyword evidence="1" id="KW-0732">Signal</keyword>
<feature type="signal peptide" evidence="1">
    <location>
        <begin position="1"/>
        <end position="23"/>
    </location>
</feature>
<comment type="caution">
    <text evidence="2">The sequence shown here is derived from an EMBL/GenBank/DDBJ whole genome shotgun (WGS) entry which is preliminary data.</text>
</comment>
<dbReference type="EMBL" id="JBCDNA010000001">
    <property type="protein sequence ID" value="MEL4454723.1"/>
    <property type="molecule type" value="Genomic_DNA"/>
</dbReference>
<reference evidence="2 3" key="1">
    <citation type="submission" date="2024-04" db="EMBL/GenBank/DDBJ databases">
        <title>whole genome sequencing of Lutimonas vermicola strain IMCC1616.</title>
        <authorList>
            <person name="Bae S.S."/>
        </authorList>
    </citation>
    <scope>NUCLEOTIDE SEQUENCE [LARGE SCALE GENOMIC DNA]</scope>
    <source>
        <strain evidence="2 3">IMCC1616</strain>
    </source>
</reference>
<dbReference type="RefSeq" id="WP_342158341.1">
    <property type="nucleotide sequence ID" value="NZ_JBCDNA010000001.1"/>
</dbReference>
<feature type="chain" id="PRO_5045334297" evidence="1">
    <location>
        <begin position="24"/>
        <end position="132"/>
    </location>
</feature>
<name>A0ABU9KY14_9FLAO</name>
<protein>
    <submittedName>
        <fullName evidence="2">Uncharacterized protein</fullName>
    </submittedName>
</protein>
<evidence type="ECO:0000313" key="3">
    <source>
        <dbReference type="Proteomes" id="UP001474120"/>
    </source>
</evidence>